<comment type="function">
    <text evidence="5">Acetylates the N-terminal alanine of ribosomal protein bS18.</text>
</comment>
<keyword evidence="8" id="KW-0689">Ribosomal protein</keyword>
<keyword evidence="2 5" id="KW-0963">Cytoplasm</keyword>
<dbReference type="Proteomes" id="UP001597090">
    <property type="component" value="Unassembled WGS sequence"/>
</dbReference>
<dbReference type="CDD" id="cd04301">
    <property type="entry name" value="NAT_SF"/>
    <property type="match status" value="1"/>
</dbReference>
<evidence type="ECO:0000256" key="2">
    <source>
        <dbReference type="ARBA" id="ARBA00022490"/>
    </source>
</evidence>
<dbReference type="InterPro" id="IPR043690">
    <property type="entry name" value="RimI"/>
</dbReference>
<feature type="domain" description="N-acetyltransferase" evidence="7">
    <location>
        <begin position="20"/>
        <end position="165"/>
    </location>
</feature>
<gene>
    <name evidence="5 8" type="primary">rimI</name>
    <name evidence="8" type="ORF">ACFQZQ_07265</name>
</gene>
<dbReference type="InterPro" id="IPR000182">
    <property type="entry name" value="GNAT_dom"/>
</dbReference>
<protein>
    <recommendedName>
        <fullName evidence="5">[Ribosomal protein bS18]-alanine N-acetyltransferase</fullName>
        <ecNumber evidence="5">2.3.1.266</ecNumber>
    </recommendedName>
</protein>
<comment type="caution">
    <text evidence="5">Lacks conserved residue(s) required for the propagation of feature annotation.</text>
</comment>
<reference evidence="9" key="1">
    <citation type="journal article" date="2019" name="Int. J. Syst. Evol. Microbiol.">
        <title>The Global Catalogue of Microorganisms (GCM) 10K type strain sequencing project: providing services to taxonomists for standard genome sequencing and annotation.</title>
        <authorList>
            <consortium name="The Broad Institute Genomics Platform"/>
            <consortium name="The Broad Institute Genome Sequencing Center for Infectious Disease"/>
            <person name="Wu L."/>
            <person name="Ma J."/>
        </authorList>
    </citation>
    <scope>NUCLEOTIDE SEQUENCE [LARGE SCALE GENOMIC DNA]</scope>
    <source>
        <strain evidence="9">CCUG 55491</strain>
    </source>
</reference>
<dbReference type="EMBL" id="JBHTIH010000003">
    <property type="protein sequence ID" value="MFD0739077.1"/>
    <property type="molecule type" value="Genomic_DNA"/>
</dbReference>
<dbReference type="EC" id="2.3.1.266" evidence="5"/>
<dbReference type="SUPFAM" id="SSF55729">
    <property type="entry name" value="Acyl-CoA N-acyltransferases (Nat)"/>
    <property type="match status" value="1"/>
</dbReference>
<dbReference type="InterPro" id="IPR016181">
    <property type="entry name" value="Acyl_CoA_acyltransferase"/>
</dbReference>
<evidence type="ECO:0000256" key="5">
    <source>
        <dbReference type="HAMAP-Rule" id="MF_02210"/>
    </source>
</evidence>
<dbReference type="Gene3D" id="3.40.630.30">
    <property type="match status" value="1"/>
</dbReference>
<evidence type="ECO:0000259" key="7">
    <source>
        <dbReference type="PROSITE" id="PS51186"/>
    </source>
</evidence>
<feature type="binding site" evidence="5">
    <location>
        <position position="126"/>
    </location>
    <ligand>
        <name>acetyl-CoA</name>
        <dbReference type="ChEBI" id="CHEBI:57288"/>
    </ligand>
</feature>
<keyword evidence="8" id="KW-0687">Ribonucleoprotein</keyword>
<keyword evidence="3 5" id="KW-0808">Transferase</keyword>
<dbReference type="InterPro" id="IPR006464">
    <property type="entry name" value="AcTrfase_RimI/Ard1"/>
</dbReference>
<dbReference type="GO" id="GO:0005840">
    <property type="term" value="C:ribosome"/>
    <property type="evidence" value="ECO:0007669"/>
    <property type="project" value="UniProtKB-KW"/>
</dbReference>
<evidence type="ECO:0000256" key="1">
    <source>
        <dbReference type="ARBA" id="ARBA00005395"/>
    </source>
</evidence>
<comment type="caution">
    <text evidence="8">The sequence shown here is derived from an EMBL/GenBank/DDBJ whole genome shotgun (WGS) entry which is preliminary data.</text>
</comment>
<dbReference type="PROSITE" id="PS51186">
    <property type="entry name" value="GNAT"/>
    <property type="match status" value="1"/>
</dbReference>
<dbReference type="PANTHER" id="PTHR43420">
    <property type="entry name" value="ACETYLTRANSFERASE"/>
    <property type="match status" value="1"/>
</dbReference>
<evidence type="ECO:0000256" key="6">
    <source>
        <dbReference type="SAM" id="MobiDB-lite"/>
    </source>
</evidence>
<feature type="active site" description="Proton acceptor" evidence="5">
    <location>
        <position position="121"/>
    </location>
</feature>
<dbReference type="RefSeq" id="WP_386812090.1">
    <property type="nucleotide sequence ID" value="NZ_JBHTIH010000003.1"/>
</dbReference>
<comment type="subcellular location">
    <subcellularLocation>
        <location evidence="5">Cytoplasm</location>
    </subcellularLocation>
</comment>
<evidence type="ECO:0000256" key="3">
    <source>
        <dbReference type="ARBA" id="ARBA00022679"/>
    </source>
</evidence>
<accession>A0ABW2YKZ1</accession>
<feature type="active site" description="Proton donor" evidence="5">
    <location>
        <position position="133"/>
    </location>
</feature>
<dbReference type="InterPro" id="IPR050680">
    <property type="entry name" value="YpeA/RimI_acetyltransf"/>
</dbReference>
<sequence length="168" mass="18732">MSARASDAGSPRAKVDPATTALRPMREDDLPTIQAIEDRAYPFPWTIGIFRDCLRADYPAWVLHRDGAIVGYFLMSLGAGEAHVLNVCVAPEHQGCGHGRRLLRSILQLARARGAQRVFLEVRPSNTGAIKLYFDEGFNEIGRRPRYYPAKDSREDALVMAIELLPPE</sequence>
<feature type="region of interest" description="Disordered" evidence="6">
    <location>
        <begin position="1"/>
        <end position="21"/>
    </location>
</feature>
<organism evidence="8 9">
    <name type="scientific">Lysobacter koreensis</name>
    <dbReference type="NCBI Taxonomy" id="266122"/>
    <lineage>
        <taxon>Bacteria</taxon>
        <taxon>Pseudomonadati</taxon>
        <taxon>Pseudomonadota</taxon>
        <taxon>Gammaproteobacteria</taxon>
        <taxon>Lysobacterales</taxon>
        <taxon>Lysobacteraceae</taxon>
        <taxon>Lysobacter</taxon>
    </lineage>
</organism>
<keyword evidence="9" id="KW-1185">Reference proteome</keyword>
<dbReference type="Pfam" id="PF00583">
    <property type="entry name" value="Acetyltransf_1"/>
    <property type="match status" value="1"/>
</dbReference>
<comment type="catalytic activity">
    <reaction evidence="5">
        <text>N-terminal L-alanyl-[ribosomal protein bS18] + acetyl-CoA = N-terminal N(alpha)-acetyl-L-alanyl-[ribosomal protein bS18] + CoA + H(+)</text>
        <dbReference type="Rhea" id="RHEA:43756"/>
        <dbReference type="Rhea" id="RHEA-COMP:10676"/>
        <dbReference type="Rhea" id="RHEA-COMP:10677"/>
        <dbReference type="ChEBI" id="CHEBI:15378"/>
        <dbReference type="ChEBI" id="CHEBI:57287"/>
        <dbReference type="ChEBI" id="CHEBI:57288"/>
        <dbReference type="ChEBI" id="CHEBI:64718"/>
        <dbReference type="ChEBI" id="CHEBI:83683"/>
        <dbReference type="EC" id="2.3.1.266"/>
    </reaction>
</comment>
<keyword evidence="4 5" id="KW-0012">Acyltransferase</keyword>
<comment type="similarity">
    <text evidence="1 5">Belongs to the acetyltransferase family. RimI subfamily.</text>
</comment>
<name>A0ABW2YKZ1_9GAMM</name>
<evidence type="ECO:0000313" key="8">
    <source>
        <dbReference type="EMBL" id="MFD0739077.1"/>
    </source>
</evidence>
<evidence type="ECO:0000313" key="9">
    <source>
        <dbReference type="Proteomes" id="UP001597090"/>
    </source>
</evidence>
<dbReference type="NCBIfam" id="TIGR01575">
    <property type="entry name" value="rimI"/>
    <property type="match status" value="1"/>
</dbReference>
<dbReference type="PANTHER" id="PTHR43420:SF51">
    <property type="entry name" value="PEPTIDYL-LYSINE N-ACETYLTRANSFERASE YIAC"/>
    <property type="match status" value="1"/>
</dbReference>
<dbReference type="HAMAP" id="MF_02210">
    <property type="entry name" value="RimI"/>
    <property type="match status" value="1"/>
</dbReference>
<proteinExistence type="inferred from homology"/>
<dbReference type="GO" id="GO:0008999">
    <property type="term" value="F:protein-N-terminal-alanine acetyltransferase activity"/>
    <property type="evidence" value="ECO:0007669"/>
    <property type="project" value="UniProtKB-EC"/>
</dbReference>
<evidence type="ECO:0000256" key="4">
    <source>
        <dbReference type="ARBA" id="ARBA00023315"/>
    </source>
</evidence>